<keyword evidence="1" id="KW-1133">Transmembrane helix</keyword>
<dbReference type="InterPro" id="IPR025660">
    <property type="entry name" value="Pept_his_AS"/>
</dbReference>
<name>A2EJI8_TRIV3</name>
<proteinExistence type="predicted"/>
<dbReference type="PROSITE" id="PS00139">
    <property type="entry name" value="THIOL_PROTEASE_CYS"/>
    <property type="match status" value="1"/>
</dbReference>
<dbReference type="VEuPathDB" id="TrichDB:TVAGG3_0617720"/>
<dbReference type="EMBL" id="DS113406">
    <property type="protein sequence ID" value="EAY07158.1"/>
    <property type="molecule type" value="Genomic_DNA"/>
</dbReference>
<dbReference type="PANTHER" id="PTHR35899:SF1">
    <property type="entry name" value="PEPTIDASE C1A PAPAIN C-TERMINAL DOMAIN-CONTAINING PROTEIN"/>
    <property type="match status" value="1"/>
</dbReference>
<dbReference type="RefSeq" id="XP_001319381.1">
    <property type="nucleotide sequence ID" value="XM_001319346.1"/>
</dbReference>
<keyword evidence="1" id="KW-0472">Membrane</keyword>
<dbReference type="InParanoid" id="A2EJI8"/>
<dbReference type="InterPro" id="IPR000169">
    <property type="entry name" value="Pept_cys_AS"/>
</dbReference>
<dbReference type="VEuPathDB" id="TrichDB:TVAG_197710"/>
<dbReference type="OMA" id="HSLAYWM"/>
<evidence type="ECO:0000313" key="3">
    <source>
        <dbReference type="Proteomes" id="UP000001542"/>
    </source>
</evidence>
<dbReference type="PANTHER" id="PTHR35899">
    <property type="entry name" value="PAPAIN FAMILY CYSTEINE PROTEASE DOMAIN CONTAINING PROTEIN"/>
    <property type="match status" value="1"/>
</dbReference>
<evidence type="ECO:0008006" key="4">
    <source>
        <dbReference type="Google" id="ProtNLM"/>
    </source>
</evidence>
<reference evidence="2" key="2">
    <citation type="journal article" date="2007" name="Science">
        <title>Draft genome sequence of the sexually transmitted pathogen Trichomonas vaginalis.</title>
        <authorList>
            <person name="Carlton J.M."/>
            <person name="Hirt R.P."/>
            <person name="Silva J.C."/>
            <person name="Delcher A.L."/>
            <person name="Schatz M."/>
            <person name="Zhao Q."/>
            <person name="Wortman J.R."/>
            <person name="Bidwell S.L."/>
            <person name="Alsmark U.C.M."/>
            <person name="Besteiro S."/>
            <person name="Sicheritz-Ponten T."/>
            <person name="Noel C.J."/>
            <person name="Dacks J.B."/>
            <person name="Foster P.G."/>
            <person name="Simillion C."/>
            <person name="Van de Peer Y."/>
            <person name="Miranda-Saavedra D."/>
            <person name="Barton G.J."/>
            <person name="Westrop G.D."/>
            <person name="Mueller S."/>
            <person name="Dessi D."/>
            <person name="Fiori P.L."/>
            <person name="Ren Q."/>
            <person name="Paulsen I."/>
            <person name="Zhang H."/>
            <person name="Bastida-Corcuera F.D."/>
            <person name="Simoes-Barbosa A."/>
            <person name="Brown M.T."/>
            <person name="Hayes R.D."/>
            <person name="Mukherjee M."/>
            <person name="Okumura C.Y."/>
            <person name="Schneider R."/>
            <person name="Smith A.J."/>
            <person name="Vanacova S."/>
            <person name="Villalvazo M."/>
            <person name="Haas B.J."/>
            <person name="Pertea M."/>
            <person name="Feldblyum T.V."/>
            <person name="Utterback T.R."/>
            <person name="Shu C.L."/>
            <person name="Osoegawa K."/>
            <person name="de Jong P.J."/>
            <person name="Hrdy I."/>
            <person name="Horvathova L."/>
            <person name="Zubacova Z."/>
            <person name="Dolezal P."/>
            <person name="Malik S.B."/>
            <person name="Logsdon J.M. Jr."/>
            <person name="Henze K."/>
            <person name="Gupta A."/>
            <person name="Wang C.C."/>
            <person name="Dunne R.L."/>
            <person name="Upcroft J.A."/>
            <person name="Upcroft P."/>
            <person name="White O."/>
            <person name="Salzberg S.L."/>
            <person name="Tang P."/>
            <person name="Chiu C.-H."/>
            <person name="Lee Y.-S."/>
            <person name="Embley T.M."/>
            <person name="Coombs G.H."/>
            <person name="Mottram J.C."/>
            <person name="Tachezy J."/>
            <person name="Fraser-Liggett C.M."/>
            <person name="Johnson P.J."/>
        </authorList>
    </citation>
    <scope>NUCLEOTIDE SEQUENCE [LARGE SCALE GENOMIC DNA]</scope>
    <source>
        <strain evidence="2">G3</strain>
    </source>
</reference>
<dbReference type="PROSITE" id="PS00639">
    <property type="entry name" value="THIOL_PROTEASE_HIS"/>
    <property type="match status" value="1"/>
</dbReference>
<sequence>MDPESLLDKAALLKEPEVKEPKDKCMTAALVLSILVFLASIGTLLFTTRSYIQLHQSRVLTPTDSIIQRLLNNSNDYILPTRFGVNESFITPPTDQMQRGTCWIFSVVTLLESQYRAQGIKNGWLNESDYVNFSKQAYGAWVVDKCMATGRNSSVCHHSGLWINETTDGKADSLVSLSKDYPDIMKSVLPESVCPYIPTPSAETDRECPGMEDALKKNPIEFKVLSWEAASDVYHTKKLLFKAQRTLTVGTPLAELIYYVPCDSDAWKDDDVCTAAKRVSCPTNYKSQYCGIVTFEGRLPDGTFTLVDEKFNRSAKWGGHAMNVVGYNDDWVYRNRHVTDDSLANLKGGFIYHNSWRNNGHSFEYLLGRRSEENEAVICPNHNHPQNWVPGKLDCLKQNNGDVTKCGTEYKYVRGKGTINHTDRLVCVDKSGRCNPDRYYALSQSDLPDEDVAIDHLFTGMDRTRFVSWNKDGTDVKYEYIEKVPFSYLWKIMNPDPETFVMNDIHQCGYYMMPYQVLERMNRQNWAMLDNYHATDIQVEFSPKSYLANKNKYKELDYSLLEKSSWTINKTMFHGPLPYKYVF</sequence>
<organism evidence="2 3">
    <name type="scientific">Trichomonas vaginalis (strain ATCC PRA-98 / G3)</name>
    <dbReference type="NCBI Taxonomy" id="412133"/>
    <lineage>
        <taxon>Eukaryota</taxon>
        <taxon>Metamonada</taxon>
        <taxon>Parabasalia</taxon>
        <taxon>Trichomonadida</taxon>
        <taxon>Trichomonadidae</taxon>
        <taxon>Trichomonas</taxon>
    </lineage>
</organism>
<dbReference type="KEGG" id="tva:4765041"/>
<dbReference type="OrthoDB" id="59402at2759"/>
<evidence type="ECO:0000313" key="2">
    <source>
        <dbReference type="EMBL" id="EAY07158.1"/>
    </source>
</evidence>
<protein>
    <recommendedName>
        <fullName evidence="4">Peptidase C1A papain C-terminal domain-containing protein</fullName>
    </recommendedName>
</protein>
<accession>A2EJI8</accession>
<feature type="transmembrane region" description="Helical" evidence="1">
    <location>
        <begin position="26"/>
        <end position="48"/>
    </location>
</feature>
<dbReference type="AlphaFoldDB" id="A2EJI8"/>
<dbReference type="Gene3D" id="3.90.70.10">
    <property type="entry name" value="Cysteine proteinases"/>
    <property type="match status" value="1"/>
</dbReference>
<dbReference type="InterPro" id="IPR038765">
    <property type="entry name" value="Papain-like_cys_pep_sf"/>
</dbReference>
<dbReference type="Proteomes" id="UP000001542">
    <property type="component" value="Unassembled WGS sequence"/>
</dbReference>
<gene>
    <name evidence="2" type="ORF">TVAG_197710</name>
</gene>
<reference evidence="2" key="1">
    <citation type="submission" date="2006-10" db="EMBL/GenBank/DDBJ databases">
        <authorList>
            <person name="Amadeo P."/>
            <person name="Zhao Q."/>
            <person name="Wortman J."/>
            <person name="Fraser-Liggett C."/>
            <person name="Carlton J."/>
        </authorList>
    </citation>
    <scope>NUCLEOTIDE SEQUENCE</scope>
    <source>
        <strain evidence="2">G3</strain>
    </source>
</reference>
<evidence type="ECO:0000256" key="1">
    <source>
        <dbReference type="SAM" id="Phobius"/>
    </source>
</evidence>
<dbReference type="SUPFAM" id="SSF54001">
    <property type="entry name" value="Cysteine proteinases"/>
    <property type="match status" value="1"/>
</dbReference>
<dbReference type="CDD" id="cd02619">
    <property type="entry name" value="Peptidase_C1"/>
    <property type="match status" value="1"/>
</dbReference>
<dbReference type="eggNOG" id="ENOG502RZ7Z">
    <property type="taxonomic scope" value="Eukaryota"/>
</dbReference>
<keyword evidence="3" id="KW-1185">Reference proteome</keyword>
<keyword evidence="1" id="KW-0812">Transmembrane</keyword>